<dbReference type="Proteomes" id="UP001187343">
    <property type="component" value="Unassembled WGS sequence"/>
</dbReference>
<dbReference type="AlphaFoldDB" id="A0AA88TLL7"/>
<feature type="transmembrane region" description="Helical" evidence="1">
    <location>
        <begin position="21"/>
        <end position="38"/>
    </location>
</feature>
<comment type="caution">
    <text evidence="2">The sequence shown here is derived from an EMBL/GenBank/DDBJ whole genome shotgun (WGS) entry which is preliminary data.</text>
</comment>
<organism evidence="2 3">
    <name type="scientific">Cirrhinus molitorella</name>
    <name type="common">mud carp</name>
    <dbReference type="NCBI Taxonomy" id="172907"/>
    <lineage>
        <taxon>Eukaryota</taxon>
        <taxon>Metazoa</taxon>
        <taxon>Chordata</taxon>
        <taxon>Craniata</taxon>
        <taxon>Vertebrata</taxon>
        <taxon>Euteleostomi</taxon>
        <taxon>Actinopterygii</taxon>
        <taxon>Neopterygii</taxon>
        <taxon>Teleostei</taxon>
        <taxon>Ostariophysi</taxon>
        <taxon>Cypriniformes</taxon>
        <taxon>Cyprinidae</taxon>
        <taxon>Labeoninae</taxon>
        <taxon>Labeonini</taxon>
        <taxon>Cirrhinus</taxon>
    </lineage>
</organism>
<protein>
    <submittedName>
        <fullName evidence="2">Uncharacterized protein</fullName>
    </submittedName>
</protein>
<evidence type="ECO:0000313" key="2">
    <source>
        <dbReference type="EMBL" id="KAK2872210.1"/>
    </source>
</evidence>
<keyword evidence="1" id="KW-0812">Transmembrane</keyword>
<evidence type="ECO:0000313" key="3">
    <source>
        <dbReference type="Proteomes" id="UP001187343"/>
    </source>
</evidence>
<keyword evidence="1" id="KW-1133">Transmembrane helix</keyword>
<sequence>MDYLDLKLHTQHEEEKWKRSCFFFGPFMGFGSITFMIICDPGAQNQSQVAQERTETTINFRLRFETLQTIADIGDLLDMKQYHHHYHQLTAESRKSLWRLWRFV</sequence>
<keyword evidence="3" id="KW-1185">Reference proteome</keyword>
<evidence type="ECO:0000256" key="1">
    <source>
        <dbReference type="SAM" id="Phobius"/>
    </source>
</evidence>
<gene>
    <name evidence="2" type="ORF">Q8A67_022107</name>
</gene>
<reference evidence="2" key="1">
    <citation type="submission" date="2023-08" db="EMBL/GenBank/DDBJ databases">
        <title>Chromosome-level Genome Assembly of mud carp (Cirrhinus molitorella).</title>
        <authorList>
            <person name="Liu H."/>
        </authorList>
    </citation>
    <scope>NUCLEOTIDE SEQUENCE</scope>
    <source>
        <strain evidence="2">Prfri</strain>
        <tissue evidence="2">Muscle</tissue>
    </source>
</reference>
<keyword evidence="1" id="KW-0472">Membrane</keyword>
<proteinExistence type="predicted"/>
<dbReference type="EMBL" id="JAUYZG010000022">
    <property type="protein sequence ID" value="KAK2872210.1"/>
    <property type="molecule type" value="Genomic_DNA"/>
</dbReference>
<name>A0AA88TLL7_9TELE</name>
<accession>A0AA88TLL7</accession>